<evidence type="ECO:0000313" key="3">
    <source>
        <dbReference type="Proteomes" id="UP000663865"/>
    </source>
</evidence>
<dbReference type="Proteomes" id="UP000663865">
    <property type="component" value="Unassembled WGS sequence"/>
</dbReference>
<sequence length="341" mass="39373">MPRPKYCQHPTRRATFASGAKGVRAVSLKLSMLLISRYNITDTRVHWLCPRCHTLESSELKIHQPMQINNNRSLTDTEYTVEDISSGEDDDDEEDADEEISYDNLEDEDNVYMNDNMEAEIKDNDKETDAEPMDEESDDVSYDLEYHQNEAIEKLSTIFRLLNIKPIQDKVAVRPIRAKIDEVYRYLHGLCDVLEGQPQYQRNANPYNLLIRQNQARRSLVLRKNGGVLAYSQCLRGNLPLSDATFDAVVKFYCEDDISRVSSNVKDTILINKQPVPVRFMEMTVLDAYRIFNERQSDAVARSTFNSLRPREVKIASPHETCMCTTHENMDLLLKVCPYCQ</sequence>
<reference evidence="2" key="1">
    <citation type="submission" date="2021-02" db="EMBL/GenBank/DDBJ databases">
        <authorList>
            <person name="Nowell W R."/>
        </authorList>
    </citation>
    <scope>NUCLEOTIDE SEQUENCE</scope>
</reference>
<evidence type="ECO:0000313" key="2">
    <source>
        <dbReference type="EMBL" id="CAF3359175.1"/>
    </source>
</evidence>
<gene>
    <name evidence="2" type="ORF">KIK155_LOCUS4326</name>
</gene>
<comment type="caution">
    <text evidence="2">The sequence shown here is derived from an EMBL/GenBank/DDBJ whole genome shotgun (WGS) entry which is preliminary data.</text>
</comment>
<proteinExistence type="predicted"/>
<feature type="region of interest" description="Disordered" evidence="1">
    <location>
        <begin position="84"/>
        <end position="113"/>
    </location>
</feature>
<dbReference type="EMBL" id="CAJNYV010000385">
    <property type="protein sequence ID" value="CAF3359175.1"/>
    <property type="molecule type" value="Genomic_DNA"/>
</dbReference>
<dbReference type="AlphaFoldDB" id="A0A817WTS3"/>
<evidence type="ECO:0000256" key="1">
    <source>
        <dbReference type="SAM" id="MobiDB-lite"/>
    </source>
</evidence>
<feature type="compositionally biased region" description="Acidic residues" evidence="1">
    <location>
        <begin position="84"/>
        <end position="110"/>
    </location>
</feature>
<protein>
    <submittedName>
        <fullName evidence="2">Uncharacterized protein</fullName>
    </submittedName>
</protein>
<accession>A0A817WTS3</accession>
<name>A0A817WTS3_9BILA</name>
<organism evidence="2 3">
    <name type="scientific">Rotaria socialis</name>
    <dbReference type="NCBI Taxonomy" id="392032"/>
    <lineage>
        <taxon>Eukaryota</taxon>
        <taxon>Metazoa</taxon>
        <taxon>Spiralia</taxon>
        <taxon>Gnathifera</taxon>
        <taxon>Rotifera</taxon>
        <taxon>Eurotatoria</taxon>
        <taxon>Bdelloidea</taxon>
        <taxon>Philodinida</taxon>
        <taxon>Philodinidae</taxon>
        <taxon>Rotaria</taxon>
    </lineage>
</organism>